<keyword evidence="3 5" id="KW-0067">ATP-binding</keyword>
<dbReference type="Proteomes" id="UP001519290">
    <property type="component" value="Unassembled WGS sequence"/>
</dbReference>
<dbReference type="InterPro" id="IPR017871">
    <property type="entry name" value="ABC_transporter-like_CS"/>
</dbReference>
<evidence type="ECO:0000256" key="2">
    <source>
        <dbReference type="ARBA" id="ARBA00022741"/>
    </source>
</evidence>
<name>A0ABS4X6C6_9MICO</name>
<evidence type="ECO:0000256" key="3">
    <source>
        <dbReference type="ARBA" id="ARBA00022840"/>
    </source>
</evidence>
<dbReference type="PROSITE" id="PS00211">
    <property type="entry name" value="ABC_TRANSPORTER_1"/>
    <property type="match status" value="1"/>
</dbReference>
<dbReference type="InterPro" id="IPR003593">
    <property type="entry name" value="AAA+_ATPase"/>
</dbReference>
<dbReference type="SUPFAM" id="SSF52540">
    <property type="entry name" value="P-loop containing nucleoside triphosphate hydrolases"/>
    <property type="match status" value="1"/>
</dbReference>
<dbReference type="RefSeq" id="WP_209904920.1">
    <property type="nucleotide sequence ID" value="NZ_BAAAJW010000001.1"/>
</dbReference>
<dbReference type="PROSITE" id="PS50893">
    <property type="entry name" value="ABC_TRANSPORTER_2"/>
    <property type="match status" value="1"/>
</dbReference>
<keyword evidence="2" id="KW-0547">Nucleotide-binding</keyword>
<gene>
    <name evidence="5" type="ORF">JOF43_004019</name>
</gene>
<dbReference type="InterPro" id="IPR008995">
    <property type="entry name" value="Mo/tungstate-bd_C_term_dom"/>
</dbReference>
<dbReference type="PANTHER" id="PTHR42781">
    <property type="entry name" value="SPERMIDINE/PUTRESCINE IMPORT ATP-BINDING PROTEIN POTA"/>
    <property type="match status" value="1"/>
</dbReference>
<dbReference type="InterPro" id="IPR027417">
    <property type="entry name" value="P-loop_NTPase"/>
</dbReference>
<keyword evidence="6" id="KW-1185">Reference proteome</keyword>
<sequence length="350" mass="36823">MSLTLRATVPARGLDVELEVAAGETLALVGPNGAGKSTILSLIAGTLHPAAGRIVLDGRVLTGPGTRVPPNARAVTTLSQDPVLFPHLSARGNIMFGLRAHGMPRRRAREEADRWLEVIGLPELAARRPAQLSGGQAQRIAVARALAAEPRLLLLDEPMAALDVDVAPALRELLRRVLAARSAIVVSHDVLDAVTLADRVAVVEAGRIVEQGPAREVLARPQAAFTARLAGMNLLTGVWDGRAMGLGEDAAAGSLSGRPVRPLIAGTTVRATVRPSQVRLVDGAEPRSPGSTVLSRTLTGLEPFGDMVRARAGALAADLTPQQMAGRSLRPGDTVRFLLEEQDVSIYPVR</sequence>
<evidence type="ECO:0000259" key="4">
    <source>
        <dbReference type="PROSITE" id="PS50893"/>
    </source>
</evidence>
<dbReference type="InterPro" id="IPR003439">
    <property type="entry name" value="ABC_transporter-like_ATP-bd"/>
</dbReference>
<keyword evidence="1" id="KW-0813">Transport</keyword>
<comment type="caution">
    <text evidence="5">The sequence shown here is derived from an EMBL/GenBank/DDBJ whole genome shotgun (WGS) entry which is preliminary data.</text>
</comment>
<organism evidence="5 6">
    <name type="scientific">Brachybacterium sacelli</name>
    <dbReference type="NCBI Taxonomy" id="173364"/>
    <lineage>
        <taxon>Bacteria</taxon>
        <taxon>Bacillati</taxon>
        <taxon>Actinomycetota</taxon>
        <taxon>Actinomycetes</taxon>
        <taxon>Micrococcales</taxon>
        <taxon>Dermabacteraceae</taxon>
        <taxon>Brachybacterium</taxon>
    </lineage>
</organism>
<dbReference type="GO" id="GO:0005524">
    <property type="term" value="F:ATP binding"/>
    <property type="evidence" value="ECO:0007669"/>
    <property type="project" value="UniProtKB-KW"/>
</dbReference>
<evidence type="ECO:0000256" key="1">
    <source>
        <dbReference type="ARBA" id="ARBA00022448"/>
    </source>
</evidence>
<evidence type="ECO:0000313" key="6">
    <source>
        <dbReference type="Proteomes" id="UP001519290"/>
    </source>
</evidence>
<dbReference type="InterPro" id="IPR050093">
    <property type="entry name" value="ABC_SmlMolc_Importer"/>
</dbReference>
<evidence type="ECO:0000313" key="5">
    <source>
        <dbReference type="EMBL" id="MBP2384030.1"/>
    </source>
</evidence>
<reference evidence="5 6" key="1">
    <citation type="submission" date="2021-03" db="EMBL/GenBank/DDBJ databases">
        <title>Sequencing the genomes of 1000 actinobacteria strains.</title>
        <authorList>
            <person name="Klenk H.-P."/>
        </authorList>
    </citation>
    <scope>NUCLEOTIDE SEQUENCE [LARGE SCALE GENOMIC DNA]</scope>
    <source>
        <strain evidence="5 6">DSM 14566</strain>
    </source>
</reference>
<proteinExistence type="predicted"/>
<protein>
    <submittedName>
        <fullName evidence="5">Molybdate transport system ATP-binding protein</fullName>
    </submittedName>
</protein>
<dbReference type="PANTHER" id="PTHR42781:SF4">
    <property type="entry name" value="SPERMIDINE_PUTRESCINE IMPORT ATP-BINDING PROTEIN POTA"/>
    <property type="match status" value="1"/>
</dbReference>
<dbReference type="EMBL" id="JAGIOD010000002">
    <property type="protein sequence ID" value="MBP2384030.1"/>
    <property type="molecule type" value="Genomic_DNA"/>
</dbReference>
<feature type="domain" description="ABC transporter" evidence="4">
    <location>
        <begin position="3"/>
        <end position="230"/>
    </location>
</feature>
<dbReference type="Pfam" id="PF00005">
    <property type="entry name" value="ABC_tran"/>
    <property type="match status" value="1"/>
</dbReference>
<dbReference type="SUPFAM" id="SSF50331">
    <property type="entry name" value="MOP-like"/>
    <property type="match status" value="1"/>
</dbReference>
<dbReference type="SMART" id="SM00382">
    <property type="entry name" value="AAA"/>
    <property type="match status" value="1"/>
</dbReference>
<accession>A0ABS4X6C6</accession>
<dbReference type="Gene3D" id="3.40.50.300">
    <property type="entry name" value="P-loop containing nucleotide triphosphate hydrolases"/>
    <property type="match status" value="1"/>
</dbReference>